<feature type="transmembrane region" description="Helical" evidence="6">
    <location>
        <begin position="324"/>
        <end position="343"/>
    </location>
</feature>
<feature type="domain" description="Major facilitator superfamily (MFS) profile" evidence="7">
    <location>
        <begin position="31"/>
        <end position="439"/>
    </location>
</feature>
<feature type="transmembrane region" description="Helical" evidence="6">
    <location>
        <begin position="291"/>
        <end position="312"/>
    </location>
</feature>
<comment type="subcellular location">
    <subcellularLocation>
        <location evidence="1">Membrane</location>
        <topology evidence="1">Multi-pass membrane protein</topology>
    </subcellularLocation>
</comment>
<reference evidence="8 9" key="1">
    <citation type="submission" date="2019-09" db="EMBL/GenBank/DDBJ databases">
        <authorList>
            <person name="Depoorter E."/>
        </authorList>
    </citation>
    <scope>NUCLEOTIDE SEQUENCE [LARGE SCALE GENOMIC DNA]</scope>
    <source>
        <strain evidence="8">LMG 6863</strain>
    </source>
</reference>
<evidence type="ECO:0000256" key="1">
    <source>
        <dbReference type="ARBA" id="ARBA00004141"/>
    </source>
</evidence>
<feature type="transmembrane region" description="Helical" evidence="6">
    <location>
        <begin position="154"/>
        <end position="178"/>
    </location>
</feature>
<feature type="transmembrane region" description="Helical" evidence="6">
    <location>
        <begin position="101"/>
        <end position="121"/>
    </location>
</feature>
<evidence type="ECO:0000256" key="6">
    <source>
        <dbReference type="SAM" id="Phobius"/>
    </source>
</evidence>
<evidence type="ECO:0000256" key="2">
    <source>
        <dbReference type="ARBA" id="ARBA00022448"/>
    </source>
</evidence>
<accession>A0A6P2RGG4</accession>
<feature type="transmembrane region" description="Helical" evidence="6">
    <location>
        <begin position="349"/>
        <end position="369"/>
    </location>
</feature>
<evidence type="ECO:0000256" key="3">
    <source>
        <dbReference type="ARBA" id="ARBA00022692"/>
    </source>
</evidence>
<dbReference type="GO" id="GO:0022857">
    <property type="term" value="F:transmembrane transporter activity"/>
    <property type="evidence" value="ECO:0007669"/>
    <property type="project" value="InterPro"/>
</dbReference>
<dbReference type="EMBL" id="CABVPY010000065">
    <property type="protein sequence ID" value="VWC32198.1"/>
    <property type="molecule type" value="Genomic_DNA"/>
</dbReference>
<name>A0A6P2RGG4_BURL3</name>
<feature type="transmembrane region" description="Helical" evidence="6">
    <location>
        <begin position="190"/>
        <end position="212"/>
    </location>
</feature>
<evidence type="ECO:0000259" key="7">
    <source>
        <dbReference type="PROSITE" id="PS50850"/>
    </source>
</evidence>
<keyword evidence="2" id="KW-0813">Transport</keyword>
<dbReference type="SUPFAM" id="SSF103473">
    <property type="entry name" value="MFS general substrate transporter"/>
    <property type="match status" value="1"/>
</dbReference>
<dbReference type="CDD" id="cd17319">
    <property type="entry name" value="MFS_ExuT_GudP_like"/>
    <property type="match status" value="1"/>
</dbReference>
<gene>
    <name evidence="8" type="ORF">BLA6863_06484</name>
</gene>
<dbReference type="Proteomes" id="UP000494170">
    <property type="component" value="Unassembled WGS sequence"/>
</dbReference>
<feature type="transmembrane region" description="Helical" evidence="6">
    <location>
        <begin position="381"/>
        <end position="403"/>
    </location>
</feature>
<dbReference type="InterPro" id="IPR011701">
    <property type="entry name" value="MFS"/>
</dbReference>
<feature type="transmembrane region" description="Helical" evidence="6">
    <location>
        <begin position="65"/>
        <end position="89"/>
    </location>
</feature>
<dbReference type="InterPro" id="IPR020846">
    <property type="entry name" value="MFS_dom"/>
</dbReference>
<dbReference type="InterPro" id="IPR036259">
    <property type="entry name" value="MFS_trans_sf"/>
</dbReference>
<dbReference type="PANTHER" id="PTHR43791:SF36">
    <property type="entry name" value="TRANSPORTER, PUTATIVE (AFU_ORTHOLOGUE AFUA_6G08340)-RELATED"/>
    <property type="match status" value="1"/>
</dbReference>
<feature type="transmembrane region" description="Helical" evidence="6">
    <location>
        <begin position="258"/>
        <end position="279"/>
    </location>
</feature>
<dbReference type="FunFam" id="1.20.1250.20:FF:000018">
    <property type="entry name" value="MFS transporter permease"/>
    <property type="match status" value="1"/>
</dbReference>
<proteinExistence type="predicted"/>
<dbReference type="PANTHER" id="PTHR43791">
    <property type="entry name" value="PERMEASE-RELATED"/>
    <property type="match status" value="1"/>
</dbReference>
<dbReference type="PROSITE" id="PS50850">
    <property type="entry name" value="MFS"/>
    <property type="match status" value="1"/>
</dbReference>
<evidence type="ECO:0000256" key="4">
    <source>
        <dbReference type="ARBA" id="ARBA00022989"/>
    </source>
</evidence>
<dbReference type="AlphaFoldDB" id="A0A6P2RGG4"/>
<feature type="transmembrane region" description="Helical" evidence="6">
    <location>
        <begin position="127"/>
        <end position="147"/>
    </location>
</feature>
<feature type="transmembrane region" description="Helical" evidence="6">
    <location>
        <begin position="27"/>
        <end position="45"/>
    </location>
</feature>
<dbReference type="Gene3D" id="1.20.1250.20">
    <property type="entry name" value="MFS general substrate transporter like domains"/>
    <property type="match status" value="2"/>
</dbReference>
<dbReference type="Pfam" id="PF07690">
    <property type="entry name" value="MFS_1"/>
    <property type="match status" value="1"/>
</dbReference>
<keyword evidence="3 6" id="KW-0812">Transmembrane</keyword>
<protein>
    <submittedName>
        <fullName evidence="8">MFS transporter</fullName>
    </submittedName>
</protein>
<keyword evidence="5 6" id="KW-0472">Membrane</keyword>
<evidence type="ECO:0000313" key="9">
    <source>
        <dbReference type="Proteomes" id="UP000494170"/>
    </source>
</evidence>
<evidence type="ECO:0000313" key="8">
    <source>
        <dbReference type="EMBL" id="VWC32198.1"/>
    </source>
</evidence>
<organism evidence="8 9">
    <name type="scientific">Burkholderia lata (strain ATCC 17760 / DSM 23089 / LMG 22485 / NCIMB 9086 / R18194 / 383)</name>
    <dbReference type="NCBI Taxonomy" id="482957"/>
    <lineage>
        <taxon>Bacteria</taxon>
        <taxon>Pseudomonadati</taxon>
        <taxon>Pseudomonadota</taxon>
        <taxon>Betaproteobacteria</taxon>
        <taxon>Burkholderiales</taxon>
        <taxon>Burkholderiaceae</taxon>
        <taxon>Burkholderia</taxon>
        <taxon>Burkholderia cepacia complex</taxon>
    </lineage>
</organism>
<dbReference type="GO" id="GO:0016020">
    <property type="term" value="C:membrane"/>
    <property type="evidence" value="ECO:0007669"/>
    <property type="project" value="UniProtKB-SubCell"/>
</dbReference>
<feature type="transmembrane region" description="Helical" evidence="6">
    <location>
        <begin position="415"/>
        <end position="437"/>
    </location>
</feature>
<evidence type="ECO:0000256" key="5">
    <source>
        <dbReference type="ARBA" id="ARBA00023136"/>
    </source>
</evidence>
<sequence>METKLISPGTANVSQEKARSDAIYRKVTWRLIPFLFMCYLLSFLDRINIGYAQLQMRQDLDLSDAAYGLGAGIFFVGYLFFEVPSNLLLERIGARKTISRIMFLWGFASAAMAFVQTPAHFYVVRFLLGAFEAGFFPGVVLYLTYWYPSARRAAVIAILLTTLIVAGLIAGPLSAAIMTGFHNSNGFRGWQWMFLLEGLPSPLLAVVAFFYLTDKPSEARWLTDDEKRLLAIELENDKKLRDGTGHTGWREILRNRNVIVLCVIYFCVLAGGYTLAFWLPLILRGFGVNDIMHIGLYALIPNSCGAVAMVWWGRRSDRKLERRWHFALGALVAASGFLSLTFAKGSLPFALAALCIAYAGMSAISPLFWSVPTGILSRTSAAVGIALISSLGQFGAVFAPWMIGLVKVRTGEIKFGLYLIAALLILGGLLMIIAIPAKAIREQRVS</sequence>
<keyword evidence="4 6" id="KW-1133">Transmembrane helix</keyword>